<organism evidence="1 2">
    <name type="scientific">Parascardovia denticolens DSM 10105 = JCM 12538</name>
    <dbReference type="NCBI Taxonomy" id="864564"/>
    <lineage>
        <taxon>Bacteria</taxon>
        <taxon>Bacillati</taxon>
        <taxon>Actinomycetota</taxon>
        <taxon>Actinomycetes</taxon>
        <taxon>Bifidobacteriales</taxon>
        <taxon>Bifidobacteriaceae</taxon>
        <taxon>Parascardovia</taxon>
    </lineage>
</organism>
<reference evidence="1 2" key="1">
    <citation type="submission" date="2010-12" db="EMBL/GenBank/DDBJ databases">
        <authorList>
            <person name="Muzny D."/>
            <person name="Qin X."/>
            <person name="Buhay C."/>
            <person name="Dugan-Rocha S."/>
            <person name="Ding Y."/>
            <person name="Chen G."/>
            <person name="Hawes A."/>
            <person name="Holder M."/>
            <person name="Jhangiani S."/>
            <person name="Johnson A."/>
            <person name="Khan Z."/>
            <person name="Li Z."/>
            <person name="Liu W."/>
            <person name="Liu X."/>
            <person name="Perez L."/>
            <person name="Shen H."/>
            <person name="Wang Q."/>
            <person name="Watt J."/>
            <person name="Xi L."/>
            <person name="Xin Y."/>
            <person name="Zhou J."/>
            <person name="Deng J."/>
            <person name="Jiang H."/>
            <person name="Liu Y."/>
            <person name="Qu J."/>
            <person name="Song X.-Z."/>
            <person name="Zhang L."/>
            <person name="Villasana D."/>
            <person name="Johnson A."/>
            <person name="Liu J."/>
            <person name="Liyanage D."/>
            <person name="Lorensuhewa L."/>
            <person name="Robinson T."/>
            <person name="Song A."/>
            <person name="Song B.-B."/>
            <person name="Dinh H."/>
            <person name="Thornton R."/>
            <person name="Coyle M."/>
            <person name="Francisco L."/>
            <person name="Jackson L."/>
            <person name="Javaid M."/>
            <person name="Korchina V."/>
            <person name="Kovar C."/>
            <person name="Mata R."/>
            <person name="Mathew T."/>
            <person name="Ngo R."/>
            <person name="Nguyen L."/>
            <person name="Nguyen N."/>
            <person name="Okwuonu G."/>
            <person name="Ongeri F."/>
            <person name="Pham C."/>
            <person name="Simmons D."/>
            <person name="Wilczek-Boney K."/>
            <person name="Hale W."/>
            <person name="Jakkamsetti A."/>
            <person name="Pham P."/>
            <person name="Ruth R."/>
            <person name="San Lucas F."/>
            <person name="Warren J."/>
            <person name="Zhang J."/>
            <person name="Zhao Z."/>
            <person name="Zhou C."/>
            <person name="Zhu D."/>
            <person name="Lee S."/>
            <person name="Bess C."/>
            <person name="Blankenburg K."/>
            <person name="Forbes L."/>
            <person name="Fu Q."/>
            <person name="Gubbala S."/>
            <person name="Hirani K."/>
            <person name="Jayaseelan J.C."/>
            <person name="Lara F."/>
            <person name="Munidasa M."/>
            <person name="Palculict T."/>
            <person name="Patil S."/>
            <person name="Pu L.-L."/>
            <person name="Saada N."/>
            <person name="Tang L."/>
            <person name="Weissenberger G."/>
            <person name="Zhu Y."/>
            <person name="Hemphill L."/>
            <person name="Shang Y."/>
            <person name="Youmans B."/>
            <person name="Ayvaz T."/>
            <person name="Ross M."/>
            <person name="Santibanez J."/>
            <person name="Aqrawi P."/>
            <person name="Gross S."/>
            <person name="Joshi V."/>
            <person name="Fowler G."/>
            <person name="Nazareth L."/>
            <person name="Reid J."/>
            <person name="Worley K."/>
            <person name="Petrosino J."/>
            <person name="Highlander S."/>
            <person name="Gibbs R."/>
        </authorList>
    </citation>
    <scope>NUCLEOTIDE SEQUENCE [LARGE SCALE GENOMIC DNA]</scope>
    <source>
        <strain evidence="1 2">DSM 10105</strain>
    </source>
</reference>
<dbReference type="HOGENOM" id="CLU_3155851_0_0_11"/>
<proteinExistence type="predicted"/>
<dbReference type="KEGG" id="pdo:PSDT_0552"/>
<evidence type="ECO:0000313" key="2">
    <source>
        <dbReference type="Proteomes" id="UP000004946"/>
    </source>
</evidence>
<dbReference type="AlphaFoldDB" id="E6JZU0"/>
<dbReference type="Proteomes" id="UP000004946">
    <property type="component" value="Chromosome"/>
</dbReference>
<keyword evidence="2" id="KW-1185">Reference proteome</keyword>
<evidence type="ECO:0000313" key="1">
    <source>
        <dbReference type="EMBL" id="EFT84094.1"/>
    </source>
</evidence>
<comment type="caution">
    <text evidence="1">The sequence shown here is derived from an EMBL/GenBank/DDBJ whole genome shotgun (WGS) entry which is preliminary data.</text>
</comment>
<name>E6JZU0_PARDN</name>
<dbReference type="PATRIC" id="fig|864564.6.peg.610"/>
<accession>E6JZU0</accession>
<sequence length="48" mass="5648">MIDHDDKKSYFPTGFPPLSSFMGDCFFILSRLKEEKQSILNDFPAFWT</sequence>
<dbReference type="EMBL" id="AEON01000001">
    <property type="protein sequence ID" value="EFT84094.1"/>
    <property type="molecule type" value="Genomic_DNA"/>
</dbReference>
<protein>
    <submittedName>
        <fullName evidence="1">Uncharacterized protein</fullName>
    </submittedName>
</protein>
<gene>
    <name evidence="1" type="ORF">HMPREF0620_1099</name>
</gene>